<dbReference type="PANTHER" id="PTHR36607:SF20">
    <property type="entry name" value="AMINOTRANSFERASE-LIKE PLANT MOBILE DOMAIN-CONTAINING PROTEIN"/>
    <property type="match status" value="1"/>
</dbReference>
<comment type="caution">
    <text evidence="2">The sequence shown here is derived from an EMBL/GenBank/DDBJ whole genome shotgun (WGS) entry which is preliminary data.</text>
</comment>
<accession>A0AAW0KNK2</accession>
<evidence type="ECO:0000313" key="3">
    <source>
        <dbReference type="Proteomes" id="UP000237347"/>
    </source>
</evidence>
<sequence>MVYFRDISSSDNKYLVISKDQNDATEKGLSLLVEKPIIGRFSPVWLKQNDFGDIVEWTYDTSQNPDSPSRAWSLRTSLHKNTTESGARYYDEYEARRLIQGNRMLWGANLLVKNANETFEDSGNLSRTSLAHFISIRSSYLSMRQNDHFIIERYSPCRFSRQFGLCQSIVGGIKKDIRHASLDEVLELWRSCTKSKTMSQAFFPAPPSNLKHHTTQSYERWWNSMHRTYLEDGIASLISSTRPPLPRTKTGQINCEKNDNGRGIQLFDDHITRVIPESVTDKAQFVKPQDVIVKPKMSPFKAFLVEGPLGVCMASNEKMDSYLEKPGQQAINTVNSDKVTSIDSETSISGLRPIAVSVGNGTQMPSTKFMERTVSSDIPEDSVYCAEDVILRNRIDLALNLWKSLQQRIARTPFKKAPSLMREAQNIFDAIAANKAMDPSPLQSLVVDYFEKAKNCNFRLAEQSTIKNELIACGETLSDGLTSVEARTVELQEELEHLSNRKKDFKASILNNDEKLSNQSSIISSIQDEISFIENAPSLSNADIESLQLLKQGLETARDELENYN</sequence>
<protein>
    <recommendedName>
        <fullName evidence="4">Aminotransferase-like plant mobile domain-containing protein</fullName>
    </recommendedName>
</protein>
<organism evidence="2 3">
    <name type="scientific">Quercus suber</name>
    <name type="common">Cork oak</name>
    <dbReference type="NCBI Taxonomy" id="58331"/>
    <lineage>
        <taxon>Eukaryota</taxon>
        <taxon>Viridiplantae</taxon>
        <taxon>Streptophyta</taxon>
        <taxon>Embryophyta</taxon>
        <taxon>Tracheophyta</taxon>
        <taxon>Spermatophyta</taxon>
        <taxon>Magnoliopsida</taxon>
        <taxon>eudicotyledons</taxon>
        <taxon>Gunneridae</taxon>
        <taxon>Pentapetalae</taxon>
        <taxon>rosids</taxon>
        <taxon>fabids</taxon>
        <taxon>Fagales</taxon>
        <taxon>Fagaceae</taxon>
        <taxon>Quercus</taxon>
    </lineage>
</organism>
<proteinExistence type="predicted"/>
<feature type="coiled-coil region" evidence="1">
    <location>
        <begin position="481"/>
        <end position="508"/>
    </location>
</feature>
<keyword evidence="1" id="KW-0175">Coiled coil</keyword>
<keyword evidence="3" id="KW-1185">Reference proteome</keyword>
<dbReference type="AlphaFoldDB" id="A0AAW0KNK2"/>
<gene>
    <name evidence="2" type="ORF">CFP56_015768</name>
</gene>
<dbReference type="PANTHER" id="PTHR36607">
    <property type="entry name" value="1,2-DIHYDROXY-3-KETO-5-METHYLTHIOPENTENE DIOXYGENASE 4"/>
    <property type="match status" value="1"/>
</dbReference>
<evidence type="ECO:0008006" key="4">
    <source>
        <dbReference type="Google" id="ProtNLM"/>
    </source>
</evidence>
<evidence type="ECO:0000256" key="1">
    <source>
        <dbReference type="SAM" id="Coils"/>
    </source>
</evidence>
<name>A0AAW0KNK2_QUESU</name>
<reference evidence="2 3" key="1">
    <citation type="journal article" date="2018" name="Sci. Data">
        <title>The draft genome sequence of cork oak.</title>
        <authorList>
            <person name="Ramos A.M."/>
            <person name="Usie A."/>
            <person name="Barbosa P."/>
            <person name="Barros P.M."/>
            <person name="Capote T."/>
            <person name="Chaves I."/>
            <person name="Simoes F."/>
            <person name="Abreu I."/>
            <person name="Carrasquinho I."/>
            <person name="Faro C."/>
            <person name="Guimaraes J.B."/>
            <person name="Mendonca D."/>
            <person name="Nobrega F."/>
            <person name="Rodrigues L."/>
            <person name="Saibo N.J.M."/>
            <person name="Varela M.C."/>
            <person name="Egas C."/>
            <person name="Matos J."/>
            <person name="Miguel C.M."/>
            <person name="Oliveira M.M."/>
            <person name="Ricardo C.P."/>
            <person name="Goncalves S."/>
        </authorList>
    </citation>
    <scope>NUCLEOTIDE SEQUENCE [LARGE SCALE GENOMIC DNA]</scope>
    <source>
        <strain evidence="3">cv. HL8</strain>
    </source>
</reference>
<evidence type="ECO:0000313" key="2">
    <source>
        <dbReference type="EMBL" id="KAK7841130.1"/>
    </source>
</evidence>
<dbReference type="EMBL" id="PKMF04000247">
    <property type="protein sequence ID" value="KAK7841130.1"/>
    <property type="molecule type" value="Genomic_DNA"/>
</dbReference>
<dbReference type="Proteomes" id="UP000237347">
    <property type="component" value="Unassembled WGS sequence"/>
</dbReference>